<organism evidence="18 19">
    <name type="scientific">Cimex lectularius</name>
    <name type="common">Bed bug</name>
    <name type="synonym">Acanthia lectularia</name>
    <dbReference type="NCBI Taxonomy" id="79782"/>
    <lineage>
        <taxon>Eukaryota</taxon>
        <taxon>Metazoa</taxon>
        <taxon>Ecdysozoa</taxon>
        <taxon>Arthropoda</taxon>
        <taxon>Hexapoda</taxon>
        <taxon>Insecta</taxon>
        <taxon>Pterygota</taxon>
        <taxon>Neoptera</taxon>
        <taxon>Paraneoptera</taxon>
        <taxon>Hemiptera</taxon>
        <taxon>Heteroptera</taxon>
        <taxon>Panheteroptera</taxon>
        <taxon>Cimicomorpha</taxon>
        <taxon>Cimicidae</taxon>
        <taxon>Cimex</taxon>
    </lineage>
</organism>
<evidence type="ECO:0000256" key="16">
    <source>
        <dbReference type="SAM" id="Coils"/>
    </source>
</evidence>
<dbReference type="Pfam" id="PF12780">
    <property type="entry name" value="AAA_8"/>
    <property type="match status" value="1"/>
</dbReference>
<dbReference type="Pfam" id="PF17857">
    <property type="entry name" value="AAA_lid_1"/>
    <property type="match status" value="1"/>
</dbReference>
<dbReference type="GO" id="GO:0031514">
    <property type="term" value="C:motile cilium"/>
    <property type="evidence" value="ECO:0007669"/>
    <property type="project" value="UniProtKB-SubCell"/>
</dbReference>
<feature type="domain" description="AAA+ ATPase" evidence="17">
    <location>
        <begin position="1144"/>
        <end position="1283"/>
    </location>
</feature>
<dbReference type="Pfam" id="PF18198">
    <property type="entry name" value="AAA_lid_11"/>
    <property type="match status" value="1"/>
</dbReference>
<evidence type="ECO:0000256" key="9">
    <source>
        <dbReference type="ARBA" id="ARBA00022846"/>
    </source>
</evidence>
<evidence type="ECO:0000256" key="5">
    <source>
        <dbReference type="ARBA" id="ARBA00022701"/>
    </source>
</evidence>
<dbReference type="OrthoDB" id="5593012at2759"/>
<dbReference type="FunFam" id="1.10.8.710:FF:000004">
    <property type="entry name" value="Dynein axonemal heavy chain 6"/>
    <property type="match status" value="1"/>
</dbReference>
<evidence type="ECO:0000256" key="13">
    <source>
        <dbReference type="ARBA" id="ARBA00023175"/>
    </source>
</evidence>
<dbReference type="InterPro" id="IPR043160">
    <property type="entry name" value="Dynein_C_barrel"/>
</dbReference>
<dbReference type="SUPFAM" id="SSF52540">
    <property type="entry name" value="P-loop containing nucleoside triphosphate hydrolases"/>
    <property type="match status" value="4"/>
</dbReference>
<dbReference type="InterPro" id="IPR013602">
    <property type="entry name" value="Dynein_heavy_linker"/>
</dbReference>
<dbReference type="FunFam" id="3.40.50.300:FF:000362">
    <property type="entry name" value="Dynein, axonemal, heavy chain 6"/>
    <property type="match status" value="1"/>
</dbReference>
<dbReference type="Pfam" id="PF12775">
    <property type="entry name" value="AAA_7"/>
    <property type="match status" value="1"/>
</dbReference>
<dbReference type="InterPro" id="IPR041589">
    <property type="entry name" value="DNAH3_AAA_lid_1"/>
</dbReference>
<dbReference type="Gene3D" id="1.20.920.20">
    <property type="match status" value="1"/>
</dbReference>
<evidence type="ECO:0000313" key="19">
    <source>
        <dbReference type="Proteomes" id="UP000494040"/>
    </source>
</evidence>
<dbReference type="Gene3D" id="1.20.140.100">
    <property type="entry name" value="Dynein heavy chain, N-terminal domain 2"/>
    <property type="match status" value="1"/>
</dbReference>
<keyword evidence="10" id="KW-0243">Dynein</keyword>
<dbReference type="InterPro" id="IPR041466">
    <property type="entry name" value="Dynein_AAA5_ext"/>
</dbReference>
<dbReference type="InterPro" id="IPR024743">
    <property type="entry name" value="Dynein_HC_stalk"/>
</dbReference>
<feature type="domain" description="AAA+ ATPase" evidence="17">
    <location>
        <begin position="1785"/>
        <end position="1933"/>
    </location>
</feature>
<dbReference type="Pfam" id="PF18199">
    <property type="entry name" value="Dynein_C"/>
    <property type="match status" value="1"/>
</dbReference>
<evidence type="ECO:0000256" key="15">
    <source>
        <dbReference type="ARBA" id="ARBA00023273"/>
    </source>
</evidence>
<dbReference type="Pfam" id="PF12777">
    <property type="entry name" value="MT"/>
    <property type="match status" value="1"/>
</dbReference>
<evidence type="ECO:0000256" key="7">
    <source>
        <dbReference type="ARBA" id="ARBA00022741"/>
    </source>
</evidence>
<dbReference type="InterPro" id="IPR035699">
    <property type="entry name" value="AAA_6"/>
</dbReference>
<dbReference type="InterPro" id="IPR004273">
    <property type="entry name" value="Dynein_heavy_D6_P-loop"/>
</dbReference>
<dbReference type="InterPro" id="IPR043157">
    <property type="entry name" value="Dynein_AAA1S"/>
</dbReference>
<dbReference type="FunFam" id="3.10.490.20:FF:000009">
    <property type="entry name" value="Dynein heavy chain 4"/>
    <property type="match status" value="1"/>
</dbReference>
<dbReference type="FunFam" id="1.20.1270.280:FF:000001">
    <property type="entry name" value="dynein heavy chain 7, axonemal"/>
    <property type="match status" value="1"/>
</dbReference>
<evidence type="ECO:0000256" key="3">
    <source>
        <dbReference type="ARBA" id="ARBA00008887"/>
    </source>
</evidence>
<comment type="similarity">
    <text evidence="3">Belongs to the dynein heavy chain family.</text>
</comment>
<name>A0A8I6R6S2_CIMLE</name>
<evidence type="ECO:0000256" key="8">
    <source>
        <dbReference type="ARBA" id="ARBA00022840"/>
    </source>
</evidence>
<evidence type="ECO:0000256" key="6">
    <source>
        <dbReference type="ARBA" id="ARBA00022737"/>
    </source>
</evidence>
<comment type="subcellular location">
    <subcellularLocation>
        <location evidence="1">Cell projection</location>
        <location evidence="1">Cilium</location>
        <location evidence="1">Flagellum</location>
    </subcellularLocation>
    <subcellularLocation>
        <location evidence="2">Cytoplasm</location>
        <location evidence="2">Cytoskeleton</location>
        <location evidence="2">Cilium axoneme</location>
    </subcellularLocation>
</comment>
<dbReference type="Gene3D" id="1.20.920.30">
    <property type="match status" value="1"/>
</dbReference>
<dbReference type="GO" id="GO:0008569">
    <property type="term" value="F:minus-end-directed microtubule motor activity"/>
    <property type="evidence" value="ECO:0007669"/>
    <property type="project" value="InterPro"/>
</dbReference>
<dbReference type="RefSeq" id="XP_014239721.1">
    <property type="nucleotide sequence ID" value="XM_014384235.1"/>
</dbReference>
<dbReference type="FunFam" id="3.40.50.300:FF:000049">
    <property type="entry name" value="Dynein, axonemal, heavy chain 5"/>
    <property type="match status" value="1"/>
</dbReference>
<reference evidence="18" key="1">
    <citation type="submission" date="2022-01" db="UniProtKB">
        <authorList>
            <consortium name="EnsemblMetazoa"/>
        </authorList>
    </citation>
    <scope>IDENTIFICATION</scope>
</reference>
<evidence type="ECO:0000313" key="18">
    <source>
        <dbReference type="EnsemblMetazoa" id="XP_014239721.1"/>
    </source>
</evidence>
<keyword evidence="15" id="KW-0966">Cell projection</keyword>
<dbReference type="Gene3D" id="3.40.50.300">
    <property type="entry name" value="P-loop containing nucleotide triphosphate hydrolases"/>
    <property type="match status" value="5"/>
</dbReference>
<keyword evidence="8" id="KW-0067">ATP-binding</keyword>
<dbReference type="Pfam" id="PF08393">
    <property type="entry name" value="DHC_N2"/>
    <property type="match status" value="1"/>
</dbReference>
<dbReference type="InterPro" id="IPR027417">
    <property type="entry name" value="P-loop_NTPase"/>
</dbReference>
<evidence type="ECO:0000256" key="1">
    <source>
        <dbReference type="ARBA" id="ARBA00004230"/>
    </source>
</evidence>
<dbReference type="FunFam" id="1.10.8.1220:FF:000001">
    <property type="entry name" value="Dynein axonemal heavy chain 5"/>
    <property type="match status" value="1"/>
</dbReference>
<feature type="coiled-coil region" evidence="16">
    <location>
        <begin position="2435"/>
        <end position="2462"/>
    </location>
</feature>
<dbReference type="Pfam" id="PF17852">
    <property type="entry name" value="Dynein_AAA_lid"/>
    <property type="match status" value="1"/>
</dbReference>
<dbReference type="GO" id="GO:0045505">
    <property type="term" value="F:dynein intermediate chain binding"/>
    <property type="evidence" value="ECO:0007669"/>
    <property type="project" value="InterPro"/>
</dbReference>
<evidence type="ECO:0000256" key="4">
    <source>
        <dbReference type="ARBA" id="ARBA00022490"/>
    </source>
</evidence>
<dbReference type="FunFam" id="1.20.920.30:FF:000005">
    <property type="entry name" value="Dynein, axonemal, heavy chain 2"/>
    <property type="match status" value="1"/>
</dbReference>
<dbReference type="Pfam" id="PF03028">
    <property type="entry name" value="Dynein_heavy"/>
    <property type="match status" value="1"/>
</dbReference>
<dbReference type="InterPro" id="IPR024317">
    <property type="entry name" value="Dynein_heavy_chain_D4_dom"/>
</dbReference>
<evidence type="ECO:0000256" key="10">
    <source>
        <dbReference type="ARBA" id="ARBA00023017"/>
    </source>
</evidence>
<keyword evidence="6" id="KW-0677">Repeat</keyword>
<dbReference type="InterPro" id="IPR042228">
    <property type="entry name" value="Dynein_linker_3"/>
</dbReference>
<dbReference type="Gene3D" id="1.10.8.1220">
    <property type="match status" value="1"/>
</dbReference>
<dbReference type="FunFam" id="3.20.180.20:FF:000003">
    <property type="entry name" value="Dynein heavy chain 12, axonemal"/>
    <property type="match status" value="1"/>
</dbReference>
<keyword evidence="9" id="KW-0282">Flagellum</keyword>
<dbReference type="InterPro" id="IPR041658">
    <property type="entry name" value="AAA_lid_11"/>
</dbReference>
<dbReference type="Gene3D" id="1.20.1270.280">
    <property type="match status" value="1"/>
</dbReference>
<evidence type="ECO:0000256" key="12">
    <source>
        <dbReference type="ARBA" id="ARBA00023069"/>
    </source>
</evidence>
<dbReference type="FunFam" id="3.40.50.300:FF:000063">
    <property type="entry name" value="dynein heavy chain 6, axonemal"/>
    <property type="match status" value="1"/>
</dbReference>
<feature type="coiled-coil region" evidence="16">
    <location>
        <begin position="2927"/>
        <end position="2989"/>
    </location>
</feature>
<dbReference type="InterPro" id="IPR042222">
    <property type="entry name" value="Dynein_2_N"/>
</dbReference>
<dbReference type="Gene3D" id="3.20.180.20">
    <property type="entry name" value="Dynein heavy chain, N-terminal domain 2"/>
    <property type="match status" value="1"/>
</dbReference>
<proteinExistence type="inferred from homology"/>
<dbReference type="PANTHER" id="PTHR22878:SF73">
    <property type="entry name" value="DYNEIN AXONEMAL HEAVY CHAIN 1"/>
    <property type="match status" value="1"/>
</dbReference>
<dbReference type="GO" id="GO:0005930">
    <property type="term" value="C:axoneme"/>
    <property type="evidence" value="ECO:0007669"/>
    <property type="project" value="UniProtKB-SubCell"/>
</dbReference>
<keyword evidence="12" id="KW-0969">Cilium</keyword>
<dbReference type="OMA" id="HNVAKMV"/>
<evidence type="ECO:0000256" key="11">
    <source>
        <dbReference type="ARBA" id="ARBA00023054"/>
    </source>
</evidence>
<dbReference type="EnsemblMetazoa" id="XM_014384235.1">
    <property type="protein sequence ID" value="XP_014239721.1"/>
    <property type="gene ID" value="LOC106661085"/>
</dbReference>
<evidence type="ECO:0000256" key="14">
    <source>
        <dbReference type="ARBA" id="ARBA00023212"/>
    </source>
</evidence>
<dbReference type="Gene3D" id="1.10.287.2620">
    <property type="match status" value="1"/>
</dbReference>
<dbReference type="Gene3D" id="6.10.140.1060">
    <property type="match status" value="1"/>
</dbReference>
<dbReference type="Gene3D" id="1.10.8.720">
    <property type="entry name" value="Region D6 of dynein motor"/>
    <property type="match status" value="1"/>
</dbReference>
<dbReference type="Proteomes" id="UP000494040">
    <property type="component" value="Unassembled WGS sequence"/>
</dbReference>
<keyword evidence="14" id="KW-0206">Cytoskeleton</keyword>
<feature type="coiled-coil region" evidence="16">
    <location>
        <begin position="2610"/>
        <end position="2690"/>
    </location>
</feature>
<dbReference type="GO" id="GO:0005874">
    <property type="term" value="C:microtubule"/>
    <property type="evidence" value="ECO:0007669"/>
    <property type="project" value="UniProtKB-KW"/>
</dbReference>
<dbReference type="InterPro" id="IPR035706">
    <property type="entry name" value="AAA_9"/>
</dbReference>
<evidence type="ECO:0000256" key="2">
    <source>
        <dbReference type="ARBA" id="ARBA00004430"/>
    </source>
</evidence>
<dbReference type="PANTHER" id="PTHR22878">
    <property type="entry name" value="DYNEIN HEAVY CHAIN 6, AXONEMAL-LIKE-RELATED"/>
    <property type="match status" value="1"/>
</dbReference>
<dbReference type="Pfam" id="PF12774">
    <property type="entry name" value="AAA_6"/>
    <property type="match status" value="1"/>
</dbReference>
<dbReference type="Gene3D" id="1.10.472.130">
    <property type="match status" value="1"/>
</dbReference>
<keyword evidence="19" id="KW-1185">Reference proteome</keyword>
<dbReference type="GO" id="GO:0005524">
    <property type="term" value="F:ATP binding"/>
    <property type="evidence" value="ECO:0007669"/>
    <property type="project" value="UniProtKB-KW"/>
</dbReference>
<dbReference type="KEGG" id="clec:106661085"/>
<keyword evidence="7" id="KW-0547">Nucleotide-binding</keyword>
<keyword evidence="13" id="KW-0505">Motor protein</keyword>
<dbReference type="Gene3D" id="3.10.490.20">
    <property type="match status" value="1"/>
</dbReference>
<dbReference type="InterPro" id="IPR041228">
    <property type="entry name" value="Dynein_C"/>
</dbReference>
<dbReference type="InterPro" id="IPR026983">
    <property type="entry name" value="DHC"/>
</dbReference>
<dbReference type="FunFam" id="1.20.920.20:FF:000001">
    <property type="entry name" value="dynein heavy chain 2, axonemal"/>
    <property type="match status" value="1"/>
</dbReference>
<keyword evidence="4" id="KW-0963">Cytoplasm</keyword>
<dbReference type="FunFam" id="3.40.50.300:FF:002141">
    <property type="entry name" value="Dynein heavy chain"/>
    <property type="match status" value="1"/>
</dbReference>
<dbReference type="GeneID" id="106661085"/>
<dbReference type="FunFam" id="1.10.8.720:FF:000001">
    <property type="entry name" value="dynein heavy chain 7, axonemal"/>
    <property type="match status" value="1"/>
</dbReference>
<sequence length="3820" mass="439591">MHRHEGCDAMIEWGFASNLMGKPLGERRILEFPTCTCEKYVQPVQSDEVDTTPLNVRRARNALKSKLLLTKPEIFTLFVSTVRLCEELTRKTFFDMSKMNLSTLEAVCENLNRQRIELACYINGLFRDTIKINYCVKFQNVKKGYYCQKESDWDVYNISNTPKFLRMIRYLIETSLRILLLRSLSDLENYIVKSGRLAIAMGNDFEWVYEIRSRIFDESRHNYPSLFILDLKIGPEGPFYSTSIDTHIEKLQSLIDKAAMVCHNVPLIDMDVNEKLHYKTPISYNCYGMGELEVVQTKFLIEYVMRKLEIVLNSFRKRWGVYQDFFCMDLHSQIEQIMEKCTYSQELEFELSRQYTLLDEYQYIIPEVTNIGPFAIVTAKIKYYLLEKRTELINGLLNAYSAKLRKKTKEIIAKYNETYQKVQEKTRNIEHLVNQREWMETIPRYFSEIEESIYRHLKEYDIFDRFHHNLLDEDLNMKWMVIGWPEKILEAIHDQQEIFDDDIAVFRKIQSEDEVAIQERIEHLSKSIAAVQLQDEKTKVHEIAQEVSKIWKLLRDTVDWGRVLNNRQRLFGDKVTPFTELTTLTKTFTPFKNLWATASDWLQTADMFLDNPIMNIDPSTIEGIVNEHAKTMTKCIKLFSEIPACLKIAETIKELIEEFKPHIPIIQALCAKGMRKRHWEEFQTMTGIPINWTPALTYKECINLGVHECGEALVVISDQAKKEYVIEVAIDKMVAEWENCLAQFSPFKNSDTYIFKLSDEVFQMLEDHIETTQSLQFSPSKGPFEGILEEWAKKLTMTQKILEKWVLCQQNFMYLYPIFTSVDISTQLVHESKKFANVLRMWRKLMTDFRANPQVMNACCDHKVHDLIGNCIRAMNLILSGLNQYLHIKRNGFPRFYFLSDEELVEILSKCSDPLAVQPHLKKCFENIYSLSFDSKNNITAMFSGEDEEVKLKYELKPTGSVDNWLSDVERLMRETIQTRIIGALNAFTQKKVKSDRNSWVLNWPGQVIIVSSQIIWTNNVEICITKGNLHSYYVTQLGYLDNLRSLIRGELTKLQRLSVSALIVIDVHARDVTEMLLKKIILDVHEFDWSKQLRFYFIQNTVALRAINAEFPYGYEYLGNTGRLVITPLTDRCYLTLIGALHLKFGGAPAGPAGTGKTETTKDLAKAFAVQCVVFNCSDQLNFMAMGKFFKGLATCGAWACFDEFNRIDIEVLSVVAQQITTIQRAQMARQETFIFEGEEISLKPSCAVFVTMNPGYAGRTELPDNLKALFRPVAMMVPDYTLIAEISLFSFGFTEARLLAAKITSTFKLSSEQLSTQDHYDFGMRAVKTVIAVAGNLKKEDPQFNETLIVLRALKDVNIPKFLSDDLKLFTNILSDLFPNVVDPPIDYGVFQKTIEHILDSMILYKSPQYIIKVIQLYDTTVVRHGLMLVGPAGTGKTRCYRVLQSVMGKLKGTNSHSGGTFQNVEVSIINPKAINMGQIYGEYDLQNHEWSDGVLAKFMREGAAAADEIKRWYMFDGPVDAVWIENMNTLLDDNKKLCLTSGEIIKMTDKMTMMFEVSDLSVASPATVSRCGMVYLEPSMITLDMLINCWSKSIPKDASHISISLDLAIRRYMLPAISFLRSNLHEIVKSTDCGLMSSALKLIGYFLRPFAPEQGKMPPADKVQVHLKKLATMWVIWSTIWSIGATCNLNEREKFSVLMNKLIHKNDKELKFPKFFVYDYWIHDGGFSMLTDSGDLEKPRWMHWLANVPLYEIPPASRFIDIEVPTIDSIRNATVLGKLIENNQHVLVIGPTGSGKTITILSKINRNMPEQFVSDFMTFTAKTSLNQTRDTIESKLEKRKKLVLGPPVGKKGILFIDDFNMPAIEKFGAQPPLELIRQYMDFGGWYDTKIVGAFKHVDDMCLIGAMGPPGGGRNKISERLVRHFHLLAYPEFSHNCRKIIFGTILNYWMANMRGFLKVGEKILDMTLKLYNVIEKELLPTPKKTHYTYNLRDLSRVFQGILLANSDDIKTIEELLVLWIHECTRVFSDRLINNEDKQWFKKKIRHEIDEAFQMDYNFLTTHDPILFGDFMSFLDTSNYVQITDFEKLSSVMNSYLQSYNKTSTAPMSLVLFMDAIEHVCRIVRIIKQPQTNGLLLGIGGSGRRSLTKLSAFMTDHTCVTVEPTRSYGVAEWRDDLKKMMYYSGVNNRETVFLFSDSQIIHESFLEDINSMLNTGDVPNIYLPEDLDKIYAAMRNVVIDSGLAVTKANLFSHYLKSARTNLHIIFTMSPIGENFRSRLRQFPALINCCTIDWFNLWPDTALETVAAQYVKTCGYFTNESNELIDGVVHSCKFIHLSVVKMADLFFEEYGRRTYISPTKYLILLHTYVNLMFKTRNSDEELLGRYHTGLEKLLISAEEVNELREAIKDMQPVLKESRRRAMEVAEKIDNDRMEAEKTKVIVAEEEAKAQVAQEETTQYAAETEKDLEKAMPTLRKAEAALMSINKKDITEVKAMKRPPAPVVLVMEVLCLIKNIPPNKIPGKLPGERVWDYWEPARNMLSDPGLFLKSLLEFDRDSMTEETIKKIEPYIKNPKFTAKNIKAASIACKSLFTWISAIYDYYFINKTVAPKRAAYNEAKNKLEECQRALERSRFRMKKVMDGLVELEARLAKTQARVQTLEENEQNGIMKLELAEELLVSLDDEKKRWIENASQITSSALTQIGNLLICAATVAYFGPFSDDYRRALQIEWTRTLTALKVPNDSDLEPVHILSNPLEIRRWQLSGLPKDFSSTENAILSSSSLRFPLFIDPTGQANKWIKGTLRETRLIVQKFGTKELMRELEGAISFGRTILIENIGLDIDPILDPILNKQIFPYRGNDCVKFGENIIPFNDRFMIYFTTRLRNPTYSPEICSKVNIINFTLSIGGLEDQLLSLVVSCKRPDLEEQKSRLVESTAEMKIEIKNLEDKILNLISSATGSPLDDLNLIEALKQSKEKSENIREKVDVASKTAKSIDETRIGYAPVARRAQILYFCLADMAKVDPMYQYSLDWFTNIFTLSLTQTEKSTNSEERNISVNNHFTYSLFMNVSRSLFEKNRLQFTFLICIRIMIEKKQITKEEFEFFLTGGKPKKTIPAPSGFPEQRWMEILGLETLPQFEVLINTIVANSDEWKFLIDDPNPYKQHFPMSFHLKLSVFQRLMLIRFARPDKLIDSIQDYISSHIGTKYIEPLPKNVASLYTDSTPLTPLLFVLSPGTDPAADFLSFAEKQSMVKKVMAISLGQGQGPIAEEMFNKAVQIGGWIFFQNCHLAPSWMPRLEQLIEGLPFDFVHKDFRIWLTSTPSEYFPSSILENGNKMTIEPPRGVKANLLRAYTGHVMEYQDFINSEEPKAPIFKGLLFALCLFHAIVLERRKFGPLGFNIPYEFTDGDLRISINQLHMFVMEYESIPYKVLSHTAGDINYGGRVTDDWDRRCIRCLLSEFYNPKTQTENYMFDLFAYYYQLPFNSQLSNYMAYIKELPINDETTLFGLHSNANISYSQGEASEAIKMLLSLQPQKTGKAAATQDAKVAVIAKETLLTVPGPFMDLDKIQEKYPVMYEESLNTVLYQEILRYNRLLFVIQESCHDLLKALDGVVVMSEHLEKMSQSLYLNQVPEMWAIKCYPSLMPLAAWCKDLKKRIRFLKKWIDSGRPANFWISGFFFPQAFLTAILQNYARTHIVSVDAISYLFIFLDELPRERKADGCVIYGLFLEGARWIQEKYKLSESMRKILFTEMSPIWLRPNENVIKDVVQVYNCPVYKTLKRVGTLSTTGHSTNYVLTIDLPTKKTNAHWVLRGVALFCALDYC</sequence>
<dbReference type="InterPro" id="IPR003593">
    <property type="entry name" value="AAA+_ATPase"/>
</dbReference>
<feature type="coiled-coil region" evidence="16">
    <location>
        <begin position="405"/>
        <end position="435"/>
    </location>
</feature>
<dbReference type="Pfam" id="PF12781">
    <property type="entry name" value="AAA_9"/>
    <property type="match status" value="1"/>
</dbReference>
<keyword evidence="5" id="KW-0493">Microtubule</keyword>
<evidence type="ECO:0000259" key="17">
    <source>
        <dbReference type="SMART" id="SM00382"/>
    </source>
</evidence>
<dbReference type="CDD" id="cd00009">
    <property type="entry name" value="AAA"/>
    <property type="match status" value="1"/>
</dbReference>
<dbReference type="GO" id="GO:0051959">
    <property type="term" value="F:dynein light intermediate chain binding"/>
    <property type="evidence" value="ECO:0007669"/>
    <property type="project" value="InterPro"/>
</dbReference>
<accession>A0A8I6R6S2</accession>
<dbReference type="FunFam" id="1.20.58.1120:FF:000001">
    <property type="entry name" value="dynein heavy chain 2, axonemal"/>
    <property type="match status" value="1"/>
</dbReference>
<dbReference type="GO" id="GO:0003341">
    <property type="term" value="P:cilium movement"/>
    <property type="evidence" value="ECO:0007669"/>
    <property type="project" value="UniProtKB-ARBA"/>
</dbReference>
<keyword evidence="11 16" id="KW-0175">Coiled coil</keyword>
<protein>
    <recommendedName>
        <fullName evidence="17">AAA+ ATPase domain-containing protein</fullName>
    </recommendedName>
</protein>
<dbReference type="GO" id="GO:0030286">
    <property type="term" value="C:dynein complex"/>
    <property type="evidence" value="ECO:0007669"/>
    <property type="project" value="UniProtKB-KW"/>
</dbReference>
<dbReference type="InterPro" id="IPR042219">
    <property type="entry name" value="AAA_lid_11_sf"/>
</dbReference>
<dbReference type="Gene3D" id="1.20.58.1120">
    <property type="match status" value="1"/>
</dbReference>
<dbReference type="Gene3D" id="1.10.8.710">
    <property type="match status" value="1"/>
</dbReference>
<dbReference type="SMART" id="SM00382">
    <property type="entry name" value="AAA"/>
    <property type="match status" value="2"/>
</dbReference>